<accession>A0A0A9FDV6</accession>
<dbReference type="EMBL" id="GBRH01189585">
    <property type="protein sequence ID" value="JAE08311.1"/>
    <property type="molecule type" value="Transcribed_RNA"/>
</dbReference>
<sequence>MSVAVIGDFIVVCDEHECSRSGLIFWYLLYACLLNGSDCNSFFPSVLVAVIGDFIVLCDERECSSSGLIFLYLSP</sequence>
<proteinExistence type="predicted"/>
<reference evidence="1" key="2">
    <citation type="journal article" date="2015" name="Data Brief">
        <title>Shoot transcriptome of the giant reed, Arundo donax.</title>
        <authorList>
            <person name="Barrero R.A."/>
            <person name="Guerrero F.D."/>
            <person name="Moolhuijzen P."/>
            <person name="Goolsby J.A."/>
            <person name="Tidwell J."/>
            <person name="Bellgard S.E."/>
            <person name="Bellgard M.I."/>
        </authorList>
    </citation>
    <scope>NUCLEOTIDE SEQUENCE</scope>
    <source>
        <tissue evidence="1">Shoot tissue taken approximately 20 cm above the soil surface</tissue>
    </source>
</reference>
<protein>
    <submittedName>
        <fullName evidence="1">Uncharacterized protein</fullName>
    </submittedName>
</protein>
<evidence type="ECO:0000313" key="1">
    <source>
        <dbReference type="EMBL" id="JAE08311.1"/>
    </source>
</evidence>
<organism evidence="1">
    <name type="scientific">Arundo donax</name>
    <name type="common">Giant reed</name>
    <name type="synonym">Donax arundinaceus</name>
    <dbReference type="NCBI Taxonomy" id="35708"/>
    <lineage>
        <taxon>Eukaryota</taxon>
        <taxon>Viridiplantae</taxon>
        <taxon>Streptophyta</taxon>
        <taxon>Embryophyta</taxon>
        <taxon>Tracheophyta</taxon>
        <taxon>Spermatophyta</taxon>
        <taxon>Magnoliopsida</taxon>
        <taxon>Liliopsida</taxon>
        <taxon>Poales</taxon>
        <taxon>Poaceae</taxon>
        <taxon>PACMAD clade</taxon>
        <taxon>Arundinoideae</taxon>
        <taxon>Arundineae</taxon>
        <taxon>Arundo</taxon>
    </lineage>
</organism>
<name>A0A0A9FDV6_ARUDO</name>
<dbReference type="AlphaFoldDB" id="A0A0A9FDV6"/>
<reference evidence="1" key="1">
    <citation type="submission" date="2014-09" db="EMBL/GenBank/DDBJ databases">
        <authorList>
            <person name="Magalhaes I.L.F."/>
            <person name="Oliveira U."/>
            <person name="Santos F.R."/>
            <person name="Vidigal T.H.D.A."/>
            <person name="Brescovit A.D."/>
            <person name="Santos A.J."/>
        </authorList>
    </citation>
    <scope>NUCLEOTIDE SEQUENCE</scope>
    <source>
        <tissue evidence="1">Shoot tissue taken approximately 20 cm above the soil surface</tissue>
    </source>
</reference>